<gene>
    <name evidence="3" type="ORF">GCM10023144_39430</name>
</gene>
<dbReference type="PANTHER" id="PTHR42928:SF5">
    <property type="entry name" value="BLR1237 PROTEIN"/>
    <property type="match status" value="1"/>
</dbReference>
<dbReference type="PROSITE" id="PS51257">
    <property type="entry name" value="PROKAR_LIPOPROTEIN"/>
    <property type="match status" value="1"/>
</dbReference>
<dbReference type="Proteomes" id="UP001501671">
    <property type="component" value="Unassembled WGS sequence"/>
</dbReference>
<dbReference type="Gene3D" id="3.40.190.10">
    <property type="entry name" value="Periplasmic binding protein-like II"/>
    <property type="match status" value="1"/>
</dbReference>
<dbReference type="Pfam" id="PF03401">
    <property type="entry name" value="TctC"/>
    <property type="match status" value="1"/>
</dbReference>
<organism evidence="3 4">
    <name type="scientific">Pigmentiphaga soli</name>
    <dbReference type="NCBI Taxonomy" id="1007095"/>
    <lineage>
        <taxon>Bacteria</taxon>
        <taxon>Pseudomonadati</taxon>
        <taxon>Pseudomonadota</taxon>
        <taxon>Betaproteobacteria</taxon>
        <taxon>Burkholderiales</taxon>
        <taxon>Alcaligenaceae</taxon>
        <taxon>Pigmentiphaga</taxon>
    </lineage>
</organism>
<comment type="caution">
    <text evidence="3">The sequence shown here is derived from an EMBL/GenBank/DDBJ whole genome shotgun (WGS) entry which is preliminary data.</text>
</comment>
<dbReference type="InterPro" id="IPR042100">
    <property type="entry name" value="Bug_dom1"/>
</dbReference>
<dbReference type="CDD" id="cd13578">
    <property type="entry name" value="PBP2_Bug27"/>
    <property type="match status" value="1"/>
</dbReference>
<comment type="similarity">
    <text evidence="1">Belongs to the UPF0065 (bug) family.</text>
</comment>
<evidence type="ECO:0000256" key="1">
    <source>
        <dbReference type="ARBA" id="ARBA00006987"/>
    </source>
</evidence>
<dbReference type="InterPro" id="IPR005064">
    <property type="entry name" value="BUG"/>
</dbReference>
<keyword evidence="2" id="KW-0732">Signal</keyword>
<name>A0ABP8HJE1_9BURK</name>
<evidence type="ECO:0000313" key="4">
    <source>
        <dbReference type="Proteomes" id="UP001501671"/>
    </source>
</evidence>
<dbReference type="SUPFAM" id="SSF53850">
    <property type="entry name" value="Periplasmic binding protein-like II"/>
    <property type="match status" value="1"/>
</dbReference>
<dbReference type="EMBL" id="BAABFO010000024">
    <property type="protein sequence ID" value="GAA4340139.1"/>
    <property type="molecule type" value="Genomic_DNA"/>
</dbReference>
<evidence type="ECO:0000313" key="3">
    <source>
        <dbReference type="EMBL" id="GAA4340139.1"/>
    </source>
</evidence>
<dbReference type="PIRSF" id="PIRSF017082">
    <property type="entry name" value="YflP"/>
    <property type="match status" value="1"/>
</dbReference>
<protein>
    <submittedName>
        <fullName evidence="3">Tripartite tricarboxylate transporter substrate binding protein</fullName>
    </submittedName>
</protein>
<sequence>MQRPLLLSCLLAAACAAAAPAATAQAWPDRPIRIILGFAPGGQVDSSARIAAKILNDALGQPVTVENRAGAGGMIASTFVARSAPDGYTLLVNATSDIINPIVTKNAGYSIEKDFAPIGLIASSPNVLVVHPSIPAKSVADVVDYARTHPVSYGSAGVNTVSHLAGALLSAMSGVPMTHVAYKGTGAAQVDLLSGRIAMMFDGTMTALPNAKLGKVRAIAVTSLERCTCAPELPTVAESGYPGYSLLPIFGLMAPAGTPPAVVGRISNVLQAALKTPAVREQIAAIGAEPGRMGPDEYRRYLQTETERWTKLAAQGLLRSE</sequence>
<dbReference type="Gene3D" id="3.40.190.150">
    <property type="entry name" value="Bordetella uptake gene, domain 1"/>
    <property type="match status" value="1"/>
</dbReference>
<dbReference type="PANTHER" id="PTHR42928">
    <property type="entry name" value="TRICARBOXYLATE-BINDING PROTEIN"/>
    <property type="match status" value="1"/>
</dbReference>
<keyword evidence="4" id="KW-1185">Reference proteome</keyword>
<proteinExistence type="inferred from homology"/>
<reference evidence="4" key="1">
    <citation type="journal article" date="2019" name="Int. J. Syst. Evol. Microbiol.">
        <title>The Global Catalogue of Microorganisms (GCM) 10K type strain sequencing project: providing services to taxonomists for standard genome sequencing and annotation.</title>
        <authorList>
            <consortium name="The Broad Institute Genomics Platform"/>
            <consortium name="The Broad Institute Genome Sequencing Center for Infectious Disease"/>
            <person name="Wu L."/>
            <person name="Ma J."/>
        </authorList>
    </citation>
    <scope>NUCLEOTIDE SEQUENCE [LARGE SCALE GENOMIC DNA]</scope>
    <source>
        <strain evidence="4">JCM 17666</strain>
    </source>
</reference>
<evidence type="ECO:0000256" key="2">
    <source>
        <dbReference type="SAM" id="SignalP"/>
    </source>
</evidence>
<feature type="signal peptide" evidence="2">
    <location>
        <begin position="1"/>
        <end position="24"/>
    </location>
</feature>
<accession>A0ABP8HJE1</accession>
<feature type="chain" id="PRO_5046969704" evidence="2">
    <location>
        <begin position="25"/>
        <end position="321"/>
    </location>
</feature>
<dbReference type="RefSeq" id="WP_345251607.1">
    <property type="nucleotide sequence ID" value="NZ_BAABFO010000024.1"/>
</dbReference>